<reference evidence="3" key="2">
    <citation type="submission" date="2023-05" db="EMBL/GenBank/DDBJ databases">
        <authorList>
            <consortium name="Lawrence Berkeley National Laboratory"/>
            <person name="Steindorff A."/>
            <person name="Hensen N."/>
            <person name="Bonometti L."/>
            <person name="Westerberg I."/>
            <person name="Brannstrom I.O."/>
            <person name="Guillou S."/>
            <person name="Cros-Aarteil S."/>
            <person name="Calhoun S."/>
            <person name="Haridas S."/>
            <person name="Kuo A."/>
            <person name="Mondo S."/>
            <person name="Pangilinan J."/>
            <person name="Riley R."/>
            <person name="Labutti K."/>
            <person name="Andreopoulos B."/>
            <person name="Lipzen A."/>
            <person name="Chen C."/>
            <person name="Yanf M."/>
            <person name="Daum C."/>
            <person name="Ng V."/>
            <person name="Clum A."/>
            <person name="Ohm R."/>
            <person name="Martin F."/>
            <person name="Silar P."/>
            <person name="Natvig D."/>
            <person name="Lalanne C."/>
            <person name="Gautier V."/>
            <person name="Ament-Velasquez S.L."/>
            <person name="Kruys A."/>
            <person name="Hutchinson M.I."/>
            <person name="Powell A.J."/>
            <person name="Barry K."/>
            <person name="Miller A.N."/>
            <person name="Grigoriev I.V."/>
            <person name="Debuchy R."/>
            <person name="Gladieux P."/>
            <person name="Thoren M.H."/>
            <person name="Johannesson H."/>
        </authorList>
    </citation>
    <scope>NUCLEOTIDE SEQUENCE</scope>
    <source>
        <strain evidence="3">CBS 990.96</strain>
    </source>
</reference>
<feature type="region of interest" description="Disordered" evidence="1">
    <location>
        <begin position="46"/>
        <end position="74"/>
    </location>
</feature>
<dbReference type="AlphaFoldDB" id="A0AAN6YPF6"/>
<organism evidence="3 4">
    <name type="scientific">Podospora fimiseda</name>
    <dbReference type="NCBI Taxonomy" id="252190"/>
    <lineage>
        <taxon>Eukaryota</taxon>
        <taxon>Fungi</taxon>
        <taxon>Dikarya</taxon>
        <taxon>Ascomycota</taxon>
        <taxon>Pezizomycotina</taxon>
        <taxon>Sordariomycetes</taxon>
        <taxon>Sordariomycetidae</taxon>
        <taxon>Sordariales</taxon>
        <taxon>Podosporaceae</taxon>
        <taxon>Podospora</taxon>
    </lineage>
</organism>
<evidence type="ECO:0000256" key="1">
    <source>
        <dbReference type="SAM" id="MobiDB-lite"/>
    </source>
</evidence>
<feature type="compositionally biased region" description="Basic and acidic residues" evidence="1">
    <location>
        <begin position="234"/>
        <end position="255"/>
    </location>
</feature>
<dbReference type="EMBL" id="MU865483">
    <property type="protein sequence ID" value="KAK4222240.1"/>
    <property type="molecule type" value="Genomic_DNA"/>
</dbReference>
<name>A0AAN6YPF6_9PEZI</name>
<feature type="transmembrane region" description="Helical" evidence="2">
    <location>
        <begin position="12"/>
        <end position="37"/>
    </location>
</feature>
<evidence type="ECO:0000313" key="3">
    <source>
        <dbReference type="EMBL" id="KAK4222240.1"/>
    </source>
</evidence>
<dbReference type="Proteomes" id="UP001301958">
    <property type="component" value="Unassembled WGS sequence"/>
</dbReference>
<feature type="compositionally biased region" description="Polar residues" evidence="1">
    <location>
        <begin position="61"/>
        <end position="74"/>
    </location>
</feature>
<accession>A0AAN6YPF6</accession>
<feature type="region of interest" description="Disordered" evidence="1">
    <location>
        <begin position="95"/>
        <end position="299"/>
    </location>
</feature>
<keyword evidence="4" id="KW-1185">Reference proteome</keyword>
<reference evidence="3" key="1">
    <citation type="journal article" date="2023" name="Mol. Phylogenet. Evol.">
        <title>Genome-scale phylogeny and comparative genomics of the fungal order Sordariales.</title>
        <authorList>
            <person name="Hensen N."/>
            <person name="Bonometti L."/>
            <person name="Westerberg I."/>
            <person name="Brannstrom I.O."/>
            <person name="Guillou S."/>
            <person name="Cros-Aarteil S."/>
            <person name="Calhoun S."/>
            <person name="Haridas S."/>
            <person name="Kuo A."/>
            <person name="Mondo S."/>
            <person name="Pangilinan J."/>
            <person name="Riley R."/>
            <person name="LaButti K."/>
            <person name="Andreopoulos B."/>
            <person name="Lipzen A."/>
            <person name="Chen C."/>
            <person name="Yan M."/>
            <person name="Daum C."/>
            <person name="Ng V."/>
            <person name="Clum A."/>
            <person name="Steindorff A."/>
            <person name="Ohm R.A."/>
            <person name="Martin F."/>
            <person name="Silar P."/>
            <person name="Natvig D.O."/>
            <person name="Lalanne C."/>
            <person name="Gautier V."/>
            <person name="Ament-Velasquez S.L."/>
            <person name="Kruys A."/>
            <person name="Hutchinson M.I."/>
            <person name="Powell A.J."/>
            <person name="Barry K."/>
            <person name="Miller A.N."/>
            <person name="Grigoriev I.V."/>
            <person name="Debuchy R."/>
            <person name="Gladieux P."/>
            <person name="Hiltunen Thoren M."/>
            <person name="Johannesson H."/>
        </authorList>
    </citation>
    <scope>NUCLEOTIDE SEQUENCE</scope>
    <source>
        <strain evidence="3">CBS 990.96</strain>
    </source>
</reference>
<keyword evidence="2" id="KW-1133">Transmembrane helix</keyword>
<protein>
    <submittedName>
        <fullName evidence="3">Uncharacterized protein</fullName>
    </submittedName>
</protein>
<feature type="compositionally biased region" description="Low complexity" evidence="1">
    <location>
        <begin position="267"/>
        <end position="276"/>
    </location>
</feature>
<sequence>MGYEWHGNPGTTVLLIALVVCFGWIPVVILVSVYGCLRRKYGKPSISDNDKPATWHPKQPQLETPSPIYHSTSTASSSYDLKRWDSQASWDPIKPYDHDGGESIYGGRPNSVRSNYTARSKLPSRSNSLRSVASYRSQQDPPGSHLAHGPPLAVPQHGRASSRRGSTSSNQDGPPVAFQINNTYYDTTPLPAMPPTPKLPMHTREPSTNKRPTLSRGSGSGSGSGASAQGRSGTSRERPSDASHDSGRRDQRDSPNSDGLRGHRSRQSVSSVSRGSIDAQTFDLPKEAKEEWSYQPHAM</sequence>
<evidence type="ECO:0000313" key="4">
    <source>
        <dbReference type="Proteomes" id="UP001301958"/>
    </source>
</evidence>
<proteinExistence type="predicted"/>
<keyword evidence="2" id="KW-0812">Transmembrane</keyword>
<gene>
    <name evidence="3" type="ORF">QBC38DRAFT_490375</name>
</gene>
<feature type="compositionally biased region" description="Polar residues" evidence="1">
    <location>
        <begin position="111"/>
        <end position="141"/>
    </location>
</feature>
<keyword evidence="2" id="KW-0472">Membrane</keyword>
<comment type="caution">
    <text evidence="3">The sequence shown here is derived from an EMBL/GenBank/DDBJ whole genome shotgun (WGS) entry which is preliminary data.</text>
</comment>
<evidence type="ECO:0000256" key="2">
    <source>
        <dbReference type="SAM" id="Phobius"/>
    </source>
</evidence>